<sequence length="314" mass="32756">MSAGTGILQRAGGPRPAGRIGAPVHVVGATSRPGAALCRALAAAGEAFVPVLRDPARWRALDLAGEPRLADLRGAEALQRALRDATHVVACVHAQWTPAILAAAPPAARLVLTGSTRRFSRWPDAHGDGVRAGEAALLASGRPGIMLHPTMIYGTEGENNVRRLAALLRRLPVAPLPGGGRALVQPIHQDDVARCFLAALRRPADTPEALVIAGPTPLAYRDFLVAVARAAGLRVPAVLPVPAGPLRLLAPLTRLLPGMPRIEADEIRRLTEDKAFDIGPMRARLGVEPMPLAEGLARTFGQGLAAAPARDGAA</sequence>
<dbReference type="Proteomes" id="UP001243009">
    <property type="component" value="Unassembled WGS sequence"/>
</dbReference>
<dbReference type="EMBL" id="JAUTWS010000013">
    <property type="protein sequence ID" value="MDO9709681.1"/>
    <property type="molecule type" value="Genomic_DNA"/>
</dbReference>
<dbReference type="Gene3D" id="3.40.50.720">
    <property type="entry name" value="NAD(P)-binding Rossmann-like Domain"/>
    <property type="match status" value="1"/>
</dbReference>
<proteinExistence type="predicted"/>
<organism evidence="1 2">
    <name type="scientific">Paracraurococcus lichenis</name>
    <dbReference type="NCBI Taxonomy" id="3064888"/>
    <lineage>
        <taxon>Bacteria</taxon>
        <taxon>Pseudomonadati</taxon>
        <taxon>Pseudomonadota</taxon>
        <taxon>Alphaproteobacteria</taxon>
        <taxon>Acetobacterales</taxon>
        <taxon>Roseomonadaceae</taxon>
        <taxon>Paracraurococcus</taxon>
    </lineage>
</organism>
<dbReference type="RefSeq" id="WP_305104548.1">
    <property type="nucleotide sequence ID" value="NZ_JAUTWS010000013.1"/>
</dbReference>
<dbReference type="InterPro" id="IPR051207">
    <property type="entry name" value="ComplexI_NDUFA9_subunit"/>
</dbReference>
<gene>
    <name evidence="1" type="ORF">Q7A36_15115</name>
</gene>
<dbReference type="InterPro" id="IPR036291">
    <property type="entry name" value="NAD(P)-bd_dom_sf"/>
</dbReference>
<name>A0ABT9E0K8_9PROT</name>
<protein>
    <submittedName>
        <fullName evidence="1">NADH-ubiquinone oxidoreductase</fullName>
    </submittedName>
</protein>
<dbReference type="SUPFAM" id="SSF51735">
    <property type="entry name" value="NAD(P)-binding Rossmann-fold domains"/>
    <property type="match status" value="1"/>
</dbReference>
<keyword evidence="2" id="KW-1185">Reference proteome</keyword>
<dbReference type="PANTHER" id="PTHR12126:SF11">
    <property type="entry name" value="NADH DEHYDROGENASE [UBIQUINONE] 1 ALPHA SUBCOMPLEX SUBUNIT 9, MITOCHONDRIAL"/>
    <property type="match status" value="1"/>
</dbReference>
<evidence type="ECO:0000313" key="1">
    <source>
        <dbReference type="EMBL" id="MDO9709681.1"/>
    </source>
</evidence>
<comment type="caution">
    <text evidence="1">The sequence shown here is derived from an EMBL/GenBank/DDBJ whole genome shotgun (WGS) entry which is preliminary data.</text>
</comment>
<dbReference type="PANTHER" id="PTHR12126">
    <property type="entry name" value="NADH-UBIQUINONE OXIDOREDUCTASE 39 KDA SUBUNIT-RELATED"/>
    <property type="match status" value="1"/>
</dbReference>
<reference evidence="1 2" key="1">
    <citation type="submission" date="2023-08" db="EMBL/GenBank/DDBJ databases">
        <title>The draft genome sequence of Paracraurococcus sp. LOR1-02.</title>
        <authorList>
            <person name="Kingkaew E."/>
            <person name="Tanasupawat S."/>
        </authorList>
    </citation>
    <scope>NUCLEOTIDE SEQUENCE [LARGE SCALE GENOMIC DNA]</scope>
    <source>
        <strain evidence="1 2">LOR1-02</strain>
    </source>
</reference>
<evidence type="ECO:0000313" key="2">
    <source>
        <dbReference type="Proteomes" id="UP001243009"/>
    </source>
</evidence>
<accession>A0ABT9E0K8</accession>